<accession>A0A4C2A9F4</accession>
<protein>
    <submittedName>
        <fullName evidence="1">Uncharacterized protein</fullName>
    </submittedName>
</protein>
<keyword evidence="2" id="KW-1185">Reference proteome</keyword>
<organism evidence="1 2">
    <name type="scientific">Eumeta variegata</name>
    <name type="common">Bagworm moth</name>
    <name type="synonym">Eumeta japonica</name>
    <dbReference type="NCBI Taxonomy" id="151549"/>
    <lineage>
        <taxon>Eukaryota</taxon>
        <taxon>Metazoa</taxon>
        <taxon>Ecdysozoa</taxon>
        <taxon>Arthropoda</taxon>
        <taxon>Hexapoda</taxon>
        <taxon>Insecta</taxon>
        <taxon>Pterygota</taxon>
        <taxon>Neoptera</taxon>
        <taxon>Endopterygota</taxon>
        <taxon>Lepidoptera</taxon>
        <taxon>Glossata</taxon>
        <taxon>Ditrysia</taxon>
        <taxon>Tineoidea</taxon>
        <taxon>Psychidae</taxon>
        <taxon>Oiketicinae</taxon>
        <taxon>Eumeta</taxon>
    </lineage>
</organism>
<evidence type="ECO:0000313" key="2">
    <source>
        <dbReference type="Proteomes" id="UP000299102"/>
    </source>
</evidence>
<name>A0A4C2A9F4_EUMVA</name>
<sequence length="215" mass="23504">MRQEEPCSELLCEIKPKPISAGKGTFLSCDYELKVAELDSLLLVGLMPFARRSLAQRRTLEQCVACARKSPYKQTYLELSGCVQFRALNVSKTSANQTRFSSTNSISISYFTKTRAGGVNPSSVADCMRAAVVRMRPQVDSSDVRSLWLEINTSWGIAAGCVAISLLCTEEARELITRTGRSTCVDAPHCALRVTPPQCNISLSTSPCSSRLVVI</sequence>
<reference evidence="1 2" key="1">
    <citation type="journal article" date="2019" name="Commun. Biol.">
        <title>The bagworm genome reveals a unique fibroin gene that provides high tensile strength.</title>
        <authorList>
            <person name="Kono N."/>
            <person name="Nakamura H."/>
            <person name="Ohtoshi R."/>
            <person name="Tomita M."/>
            <person name="Numata K."/>
            <person name="Arakawa K."/>
        </authorList>
    </citation>
    <scope>NUCLEOTIDE SEQUENCE [LARGE SCALE GENOMIC DNA]</scope>
</reference>
<dbReference type="AlphaFoldDB" id="A0A4C2A9F4"/>
<comment type="caution">
    <text evidence="1">The sequence shown here is derived from an EMBL/GenBank/DDBJ whole genome shotgun (WGS) entry which is preliminary data.</text>
</comment>
<dbReference type="Proteomes" id="UP000299102">
    <property type="component" value="Unassembled WGS sequence"/>
</dbReference>
<evidence type="ECO:0000313" key="1">
    <source>
        <dbReference type="EMBL" id="GBP97316.1"/>
    </source>
</evidence>
<gene>
    <name evidence="1" type="ORF">EVAR_69723_1</name>
</gene>
<dbReference type="EMBL" id="BGZK01002915">
    <property type="protein sequence ID" value="GBP97316.1"/>
    <property type="molecule type" value="Genomic_DNA"/>
</dbReference>
<proteinExistence type="predicted"/>